<dbReference type="STRING" id="6182.A0A4Z2DA91"/>
<dbReference type="GO" id="GO:0003964">
    <property type="term" value="F:RNA-directed DNA polymerase activity"/>
    <property type="evidence" value="ECO:0007669"/>
    <property type="project" value="UniProtKB-KW"/>
</dbReference>
<dbReference type="EMBL" id="SKCS01000194">
    <property type="protein sequence ID" value="TNN13366.1"/>
    <property type="molecule type" value="Genomic_DNA"/>
</dbReference>
<dbReference type="PANTHER" id="PTHR33395">
    <property type="entry name" value="TRANSCRIPTASE, PUTATIVE-RELATED-RELATED"/>
    <property type="match status" value="1"/>
</dbReference>
<keyword evidence="2" id="KW-0540">Nuclease</keyword>
<evidence type="ECO:0000313" key="2">
    <source>
        <dbReference type="EMBL" id="TNN13366.1"/>
    </source>
</evidence>
<dbReference type="AlphaFoldDB" id="A0A4Z2DA91"/>
<keyword evidence="2" id="KW-0378">Hydrolase</keyword>
<dbReference type="OrthoDB" id="6243574at2759"/>
<protein>
    <submittedName>
        <fullName evidence="2">Endonuclease-reverse transcriptase</fullName>
    </submittedName>
</protein>
<keyword evidence="2" id="KW-0695">RNA-directed DNA polymerase</keyword>
<dbReference type="Proteomes" id="UP000311919">
    <property type="component" value="Unassembled WGS sequence"/>
</dbReference>
<evidence type="ECO:0000259" key="1">
    <source>
        <dbReference type="Pfam" id="PF14529"/>
    </source>
</evidence>
<dbReference type="Gene3D" id="3.60.10.10">
    <property type="entry name" value="Endonuclease/exonuclease/phosphatase"/>
    <property type="match status" value="1"/>
</dbReference>
<organism evidence="2 3">
    <name type="scientific">Schistosoma japonicum</name>
    <name type="common">Blood fluke</name>
    <dbReference type="NCBI Taxonomy" id="6182"/>
    <lineage>
        <taxon>Eukaryota</taxon>
        <taxon>Metazoa</taxon>
        <taxon>Spiralia</taxon>
        <taxon>Lophotrochozoa</taxon>
        <taxon>Platyhelminthes</taxon>
        <taxon>Trematoda</taxon>
        <taxon>Digenea</taxon>
        <taxon>Strigeidida</taxon>
        <taxon>Schistosomatoidea</taxon>
        <taxon>Schistosomatidae</taxon>
        <taxon>Schistosoma</taxon>
    </lineage>
</organism>
<evidence type="ECO:0000313" key="3">
    <source>
        <dbReference type="Proteomes" id="UP000311919"/>
    </source>
</evidence>
<accession>A0A4Z2DA91</accession>
<dbReference type="GO" id="GO:0031012">
    <property type="term" value="C:extracellular matrix"/>
    <property type="evidence" value="ECO:0007669"/>
    <property type="project" value="TreeGrafter"/>
</dbReference>
<keyword evidence="2" id="KW-0808">Transferase</keyword>
<dbReference type="PANTHER" id="PTHR33395:SF22">
    <property type="entry name" value="REVERSE TRANSCRIPTASE DOMAIN-CONTAINING PROTEIN"/>
    <property type="match status" value="1"/>
</dbReference>
<dbReference type="GO" id="GO:0004519">
    <property type="term" value="F:endonuclease activity"/>
    <property type="evidence" value="ECO:0007669"/>
    <property type="project" value="UniProtKB-KW"/>
</dbReference>
<dbReference type="SUPFAM" id="SSF56219">
    <property type="entry name" value="DNase I-like"/>
    <property type="match status" value="1"/>
</dbReference>
<keyword evidence="2" id="KW-0255">Endonuclease</keyword>
<dbReference type="GO" id="GO:0007508">
    <property type="term" value="P:larval heart development"/>
    <property type="evidence" value="ECO:0007669"/>
    <property type="project" value="TreeGrafter"/>
</dbReference>
<keyword evidence="3" id="KW-1185">Reference proteome</keyword>
<dbReference type="InterPro" id="IPR005135">
    <property type="entry name" value="Endo/exonuclease/phosphatase"/>
</dbReference>
<feature type="domain" description="Endonuclease/exonuclease/phosphatase" evidence="1">
    <location>
        <begin position="8"/>
        <end position="116"/>
    </location>
</feature>
<keyword evidence="2" id="KW-0548">Nucleotidyltransferase</keyword>
<feature type="non-terminal residue" evidence="2">
    <location>
        <position position="443"/>
    </location>
</feature>
<reference evidence="2 3" key="1">
    <citation type="submission" date="2019-03" db="EMBL/GenBank/DDBJ databases">
        <title>An improved genome assembly of the fluke Schistosoma japonicum.</title>
        <authorList>
            <person name="Hu W."/>
            <person name="Luo F."/>
            <person name="Yin M."/>
            <person name="Mo X."/>
            <person name="Sun C."/>
            <person name="Wu Q."/>
            <person name="Zhu B."/>
            <person name="Xiang M."/>
            <person name="Wang J."/>
            <person name="Wang Y."/>
            <person name="Zhang T."/>
            <person name="Xu B."/>
            <person name="Zheng H."/>
            <person name="Feng Z."/>
        </authorList>
    </citation>
    <scope>NUCLEOTIDE SEQUENCE [LARGE SCALE GENOMIC DNA]</scope>
    <source>
        <strain evidence="2">HuSjv2</strain>
        <tissue evidence="2">Worms</tissue>
    </source>
</reference>
<dbReference type="InterPro" id="IPR036691">
    <property type="entry name" value="Endo/exonu/phosph_ase_sf"/>
</dbReference>
<sequence length="443" mass="50738">PTVSDSYLFGCVYHHPNPSTEDITLLSDIFTLASTLPFTGKVICGDFNMPDISWFPAKAPKRYDLLMESLELGGWSQYVRSPTRYKNTLDLVFTHELTHCTVHTGKQFPGSNHNIVTCNFNLGTTMYKYPVTIPSRPLHKTNWTSFMAYFRRLDWNDYFMEDDADKLTDIRYYNTYNTLDIVAPIRYTKPKIPKCMLITTTARRSLRRRASKFYKFKDFPSLITMKEIYIKAEADRIQMEIALEKQATIQNNPTILLKTLRNKISSTKIKGGNLFICGNKIYDDPCHIADLLNEHFTTTHTVENHIDGNEPITPLPCEIREITFTIENITKAITTLKHSNALGPDGIPANVLKYGGADFHLELLNLFTISLSTACYPTLWKTTCVIPKFKSGPVGNIENYRFINLTSVVSRVMEKIIKVELLRYLLKNELLSPSQHGFLKTRS</sequence>
<gene>
    <name evidence="2" type="ORF">EWB00_003005</name>
</gene>
<dbReference type="GO" id="GO:0061343">
    <property type="term" value="P:cell adhesion involved in heart morphogenesis"/>
    <property type="evidence" value="ECO:0007669"/>
    <property type="project" value="TreeGrafter"/>
</dbReference>
<name>A0A4Z2DA91_SCHJA</name>
<feature type="non-terminal residue" evidence="2">
    <location>
        <position position="1"/>
    </location>
</feature>
<comment type="caution">
    <text evidence="2">The sequence shown here is derived from an EMBL/GenBank/DDBJ whole genome shotgun (WGS) entry which is preliminary data.</text>
</comment>
<proteinExistence type="predicted"/>
<dbReference type="Pfam" id="PF14529">
    <property type="entry name" value="Exo_endo_phos_2"/>
    <property type="match status" value="1"/>
</dbReference>